<dbReference type="Proteomes" id="UP000886501">
    <property type="component" value="Unassembled WGS sequence"/>
</dbReference>
<proteinExistence type="predicted"/>
<protein>
    <submittedName>
        <fullName evidence="1">Thioredoxin-like protein</fullName>
    </submittedName>
</protein>
<reference evidence="1" key="1">
    <citation type="submission" date="2019-10" db="EMBL/GenBank/DDBJ databases">
        <authorList>
            <consortium name="DOE Joint Genome Institute"/>
            <person name="Kuo A."/>
            <person name="Miyauchi S."/>
            <person name="Kiss E."/>
            <person name="Drula E."/>
            <person name="Kohler A."/>
            <person name="Sanchez-Garcia M."/>
            <person name="Andreopoulos B."/>
            <person name="Barry K.W."/>
            <person name="Bonito G."/>
            <person name="Buee M."/>
            <person name="Carver A."/>
            <person name="Chen C."/>
            <person name="Cichocki N."/>
            <person name="Clum A."/>
            <person name="Culley D."/>
            <person name="Crous P.W."/>
            <person name="Fauchery L."/>
            <person name="Girlanda M."/>
            <person name="Hayes R."/>
            <person name="Keri Z."/>
            <person name="Labutti K."/>
            <person name="Lipzen A."/>
            <person name="Lombard V."/>
            <person name="Magnuson J."/>
            <person name="Maillard F."/>
            <person name="Morin E."/>
            <person name="Murat C."/>
            <person name="Nolan M."/>
            <person name="Ohm R."/>
            <person name="Pangilinan J."/>
            <person name="Pereira M."/>
            <person name="Perotto S."/>
            <person name="Peter M."/>
            <person name="Riley R."/>
            <person name="Sitrit Y."/>
            <person name="Stielow B."/>
            <person name="Szollosi G."/>
            <person name="Zifcakova L."/>
            <person name="Stursova M."/>
            <person name="Spatafora J.W."/>
            <person name="Tedersoo L."/>
            <person name="Vaario L.-M."/>
            <person name="Yamada A."/>
            <person name="Yan M."/>
            <person name="Wang P."/>
            <person name="Xu J."/>
            <person name="Bruns T."/>
            <person name="Baldrian P."/>
            <person name="Vilgalys R."/>
            <person name="Henrissat B."/>
            <person name="Grigoriev I.V."/>
            <person name="Hibbett D."/>
            <person name="Nagy L.G."/>
            <person name="Martin F.M."/>
        </authorList>
    </citation>
    <scope>NUCLEOTIDE SEQUENCE</scope>
    <source>
        <strain evidence="1">P2</strain>
    </source>
</reference>
<reference evidence="1" key="2">
    <citation type="journal article" date="2020" name="Nat. Commun.">
        <title>Large-scale genome sequencing of mycorrhizal fungi provides insights into the early evolution of symbiotic traits.</title>
        <authorList>
            <person name="Miyauchi S."/>
            <person name="Kiss E."/>
            <person name="Kuo A."/>
            <person name="Drula E."/>
            <person name="Kohler A."/>
            <person name="Sanchez-Garcia M."/>
            <person name="Morin E."/>
            <person name="Andreopoulos B."/>
            <person name="Barry K.W."/>
            <person name="Bonito G."/>
            <person name="Buee M."/>
            <person name="Carver A."/>
            <person name="Chen C."/>
            <person name="Cichocki N."/>
            <person name="Clum A."/>
            <person name="Culley D."/>
            <person name="Crous P.W."/>
            <person name="Fauchery L."/>
            <person name="Girlanda M."/>
            <person name="Hayes R.D."/>
            <person name="Keri Z."/>
            <person name="LaButti K."/>
            <person name="Lipzen A."/>
            <person name="Lombard V."/>
            <person name="Magnuson J."/>
            <person name="Maillard F."/>
            <person name="Murat C."/>
            <person name="Nolan M."/>
            <person name="Ohm R.A."/>
            <person name="Pangilinan J."/>
            <person name="Pereira M.F."/>
            <person name="Perotto S."/>
            <person name="Peter M."/>
            <person name="Pfister S."/>
            <person name="Riley R."/>
            <person name="Sitrit Y."/>
            <person name="Stielow J.B."/>
            <person name="Szollosi G."/>
            <person name="Zifcakova L."/>
            <person name="Stursova M."/>
            <person name="Spatafora J.W."/>
            <person name="Tedersoo L."/>
            <person name="Vaario L.M."/>
            <person name="Yamada A."/>
            <person name="Yan M."/>
            <person name="Wang P."/>
            <person name="Xu J."/>
            <person name="Bruns T."/>
            <person name="Baldrian P."/>
            <person name="Vilgalys R."/>
            <person name="Dunand C."/>
            <person name="Henrissat B."/>
            <person name="Grigoriev I.V."/>
            <person name="Hibbett D."/>
            <person name="Nagy L.G."/>
            <person name="Martin F.M."/>
        </authorList>
    </citation>
    <scope>NUCLEOTIDE SEQUENCE</scope>
    <source>
        <strain evidence="1">P2</strain>
    </source>
</reference>
<accession>A0ACB6ZQY0</accession>
<keyword evidence="2" id="KW-1185">Reference proteome</keyword>
<dbReference type="EMBL" id="MU117972">
    <property type="protein sequence ID" value="KAF9651944.1"/>
    <property type="molecule type" value="Genomic_DNA"/>
</dbReference>
<sequence length="183" mass="19433">MGITQITTNAQLDEILGQSPTKVSVIDFHATWCGPCHQIAPLFEAFSKQYSNVNFLKCDVDAAKAVSAKYKVTAMPTFIFFKGSKQVDIIRGADRAGLDKALRNLAGSPGQAAAEANFPGKGIRLGGDGPAGTPPPNVRPAGAAAAGFKGFIYSAADVYHGLDPQLKILCWVLLLYVAIQTFF</sequence>
<evidence type="ECO:0000313" key="2">
    <source>
        <dbReference type="Proteomes" id="UP000886501"/>
    </source>
</evidence>
<gene>
    <name evidence="1" type="ORF">BDM02DRAFT_3110081</name>
</gene>
<name>A0ACB6ZQY0_THEGA</name>
<evidence type="ECO:0000313" key="1">
    <source>
        <dbReference type="EMBL" id="KAF9651944.1"/>
    </source>
</evidence>
<comment type="caution">
    <text evidence="1">The sequence shown here is derived from an EMBL/GenBank/DDBJ whole genome shotgun (WGS) entry which is preliminary data.</text>
</comment>
<organism evidence="1 2">
    <name type="scientific">Thelephora ganbajun</name>
    <name type="common">Ganba fungus</name>
    <dbReference type="NCBI Taxonomy" id="370292"/>
    <lineage>
        <taxon>Eukaryota</taxon>
        <taxon>Fungi</taxon>
        <taxon>Dikarya</taxon>
        <taxon>Basidiomycota</taxon>
        <taxon>Agaricomycotina</taxon>
        <taxon>Agaricomycetes</taxon>
        <taxon>Thelephorales</taxon>
        <taxon>Thelephoraceae</taxon>
        <taxon>Thelephora</taxon>
    </lineage>
</organism>